<evidence type="ECO:0000256" key="1">
    <source>
        <dbReference type="ARBA" id="ARBA00006247"/>
    </source>
</evidence>
<dbReference type="OrthoDB" id="6119954at2759"/>
<dbReference type="PANTHER" id="PTHR30575">
    <property type="entry name" value="PEPTIDASE M20"/>
    <property type="match status" value="1"/>
</dbReference>
<dbReference type="SUPFAM" id="SSF53187">
    <property type="entry name" value="Zn-dependent exopeptidases"/>
    <property type="match status" value="1"/>
</dbReference>
<reference evidence="5 6" key="1">
    <citation type="journal article" date="2018" name="Front. Microbiol.">
        <title>Prospects for Fungal Bioremediation of Acidic Radioactive Waste Sites: Characterization and Genome Sequence of Rhodotorula taiwanensis MD1149.</title>
        <authorList>
            <person name="Tkavc R."/>
            <person name="Matrosova V.Y."/>
            <person name="Grichenko O.E."/>
            <person name="Gostincar C."/>
            <person name="Volpe R.P."/>
            <person name="Klimenkova P."/>
            <person name="Gaidamakova E.K."/>
            <person name="Zhou C.E."/>
            <person name="Stewart B.J."/>
            <person name="Lyman M.G."/>
            <person name="Malfatti S.A."/>
            <person name="Rubinfeld B."/>
            <person name="Courtot M."/>
            <person name="Singh J."/>
            <person name="Dalgard C.L."/>
            <person name="Hamilton T."/>
            <person name="Frey K.G."/>
            <person name="Gunde-Cimerman N."/>
            <person name="Dugan L."/>
            <person name="Daly M.J."/>
        </authorList>
    </citation>
    <scope>NUCLEOTIDE SEQUENCE [LARGE SCALE GENOMIC DNA]</scope>
    <source>
        <strain evidence="5 6">MD1149</strain>
    </source>
</reference>
<feature type="region of interest" description="Disordered" evidence="3">
    <location>
        <begin position="432"/>
        <end position="456"/>
    </location>
</feature>
<dbReference type="Proteomes" id="UP000237144">
    <property type="component" value="Unassembled WGS sequence"/>
</dbReference>
<evidence type="ECO:0000259" key="4">
    <source>
        <dbReference type="Pfam" id="PF07687"/>
    </source>
</evidence>
<sequence>MVSAHEYDEAVQRYIRDIEDDLRKVSMSIHDRPEVGWEEYHAHKVLTDFMDKQDGFKVTRHAYDLETAWSAVFTSSAAENAKQVPTIGFNSEMDALKGLGHACGHNLIAIAGCASAVATARALEEFSLPGRVILLGTPAEEGGGGKAIMLERDAYKGMDACLMLHPGGGQDGKHGAGVITSNCISGIKATFHGVSSHAGATPELAVNALDAAFVAYSAISALRQQLAPGTKVHGIITGSDEWSPNEPIVIPSKATMLYGLRTESSFTLADLIPRVLRCFEGAATATGCSLELEREHLYLELRQSGPLAKEFAAAAARCWHSDDGESYHVEMHAKTGASTDFGNVSYHVPALHPMFNLPEAGPKDQPHAASYAKTTALPSSHEATLRASTALALTALKVLTSKDLRDEMYKAWKEDLKAIDAEHAIERLHKVLPEKQGARGKSSDHDHEDGHFGCQH</sequence>
<dbReference type="Pfam" id="PF01546">
    <property type="entry name" value="Peptidase_M20"/>
    <property type="match status" value="1"/>
</dbReference>
<gene>
    <name evidence="5" type="ORF">BMF94_4803</name>
</gene>
<dbReference type="InterPro" id="IPR011650">
    <property type="entry name" value="Peptidase_M20_dimer"/>
</dbReference>
<dbReference type="AlphaFoldDB" id="A0A2S5B5Y4"/>
<evidence type="ECO:0000313" key="5">
    <source>
        <dbReference type="EMBL" id="POY72166.1"/>
    </source>
</evidence>
<comment type="similarity">
    <text evidence="1 2">Belongs to the peptidase M20A family.</text>
</comment>
<dbReference type="InterPro" id="IPR052030">
    <property type="entry name" value="Peptidase_M20/M20A_hydrolases"/>
</dbReference>
<protein>
    <recommendedName>
        <fullName evidence="2">Peptidase M20 domain-containing protein 2</fullName>
    </recommendedName>
</protein>
<keyword evidence="6" id="KW-1185">Reference proteome</keyword>
<dbReference type="Gene3D" id="3.30.70.360">
    <property type="match status" value="1"/>
</dbReference>
<dbReference type="SUPFAM" id="SSF55031">
    <property type="entry name" value="Bacterial exopeptidase dimerisation domain"/>
    <property type="match status" value="1"/>
</dbReference>
<dbReference type="STRING" id="741276.A0A2S5B5Y4"/>
<dbReference type="FunFam" id="3.30.70.360:FF:000004">
    <property type="entry name" value="Peptidase M20 domain-containing protein 2"/>
    <property type="match status" value="1"/>
</dbReference>
<dbReference type="Pfam" id="PF07687">
    <property type="entry name" value="M20_dimer"/>
    <property type="match status" value="1"/>
</dbReference>
<organism evidence="5 6">
    <name type="scientific">Rhodotorula taiwanensis</name>
    <dbReference type="NCBI Taxonomy" id="741276"/>
    <lineage>
        <taxon>Eukaryota</taxon>
        <taxon>Fungi</taxon>
        <taxon>Dikarya</taxon>
        <taxon>Basidiomycota</taxon>
        <taxon>Pucciniomycotina</taxon>
        <taxon>Microbotryomycetes</taxon>
        <taxon>Sporidiobolales</taxon>
        <taxon>Sporidiobolaceae</taxon>
        <taxon>Rhodotorula</taxon>
    </lineage>
</organism>
<proteinExistence type="inferred from homology"/>
<evidence type="ECO:0000256" key="3">
    <source>
        <dbReference type="SAM" id="MobiDB-lite"/>
    </source>
</evidence>
<evidence type="ECO:0000313" key="6">
    <source>
        <dbReference type="Proteomes" id="UP000237144"/>
    </source>
</evidence>
<dbReference type="InterPro" id="IPR017144">
    <property type="entry name" value="Xaa-Arg_dipeptidase"/>
</dbReference>
<dbReference type="PIRSF" id="PIRSF037226">
    <property type="entry name" value="Amidohydrolase_ACY1L2_prd"/>
    <property type="match status" value="1"/>
</dbReference>
<accession>A0A2S5B5Y4</accession>
<dbReference type="EMBL" id="PJQD01000057">
    <property type="protein sequence ID" value="POY72166.1"/>
    <property type="molecule type" value="Genomic_DNA"/>
</dbReference>
<dbReference type="PANTHER" id="PTHR30575:SF0">
    <property type="entry name" value="XAA-ARG DIPEPTIDASE"/>
    <property type="match status" value="1"/>
</dbReference>
<dbReference type="CDD" id="cd05672">
    <property type="entry name" value="M20_ACY1L2-like"/>
    <property type="match status" value="1"/>
</dbReference>
<feature type="domain" description="Peptidase M20 dimerisation" evidence="4">
    <location>
        <begin position="185"/>
        <end position="274"/>
    </location>
</feature>
<dbReference type="GO" id="GO:0016805">
    <property type="term" value="F:dipeptidase activity"/>
    <property type="evidence" value="ECO:0007669"/>
    <property type="project" value="InterPro"/>
</dbReference>
<dbReference type="InterPro" id="IPR036264">
    <property type="entry name" value="Bact_exopeptidase_dim_dom"/>
</dbReference>
<dbReference type="Gene3D" id="3.40.630.10">
    <property type="entry name" value="Zn peptidases"/>
    <property type="match status" value="1"/>
</dbReference>
<name>A0A2S5B5Y4_9BASI</name>
<dbReference type="InterPro" id="IPR017439">
    <property type="entry name" value="Amidohydrolase"/>
</dbReference>
<dbReference type="NCBIfam" id="TIGR01891">
    <property type="entry name" value="amidohydrolases"/>
    <property type="match status" value="1"/>
</dbReference>
<dbReference type="InterPro" id="IPR002933">
    <property type="entry name" value="Peptidase_M20"/>
</dbReference>
<comment type="caution">
    <text evidence="5">The sequence shown here is derived from an EMBL/GenBank/DDBJ whole genome shotgun (WGS) entry which is preliminary data.</text>
</comment>
<evidence type="ECO:0000256" key="2">
    <source>
        <dbReference type="PIRNR" id="PIRNR037226"/>
    </source>
</evidence>